<evidence type="ECO:0000313" key="1">
    <source>
        <dbReference type="EMBL" id="PGH18977.1"/>
    </source>
</evidence>
<evidence type="ECO:0000313" key="2">
    <source>
        <dbReference type="Proteomes" id="UP000223968"/>
    </source>
</evidence>
<name>A0A2B7YED8_9EURO</name>
<dbReference type="Proteomes" id="UP000223968">
    <property type="component" value="Unassembled WGS sequence"/>
</dbReference>
<reference evidence="1 2" key="1">
    <citation type="submission" date="2017-10" db="EMBL/GenBank/DDBJ databases">
        <title>Comparative genomics in systemic dimorphic fungi from Ajellomycetaceae.</title>
        <authorList>
            <person name="Munoz J.F."/>
            <person name="Mcewen J.G."/>
            <person name="Clay O.K."/>
            <person name="Cuomo C.A."/>
        </authorList>
    </citation>
    <scope>NUCLEOTIDE SEQUENCE [LARGE SCALE GENOMIC DNA]</scope>
    <source>
        <strain evidence="1 2">UAMH5409</strain>
    </source>
</reference>
<accession>A0A2B7YED8</accession>
<protein>
    <submittedName>
        <fullName evidence="1">Uncharacterized protein</fullName>
    </submittedName>
</protein>
<dbReference type="AlphaFoldDB" id="A0A2B7YED8"/>
<keyword evidence="2" id="KW-1185">Reference proteome</keyword>
<organism evidence="1 2">
    <name type="scientific">Helicocarpus griseus UAMH5409</name>
    <dbReference type="NCBI Taxonomy" id="1447875"/>
    <lineage>
        <taxon>Eukaryota</taxon>
        <taxon>Fungi</taxon>
        <taxon>Dikarya</taxon>
        <taxon>Ascomycota</taxon>
        <taxon>Pezizomycotina</taxon>
        <taxon>Eurotiomycetes</taxon>
        <taxon>Eurotiomycetidae</taxon>
        <taxon>Onygenales</taxon>
        <taxon>Ajellomycetaceae</taxon>
        <taxon>Helicocarpus</taxon>
    </lineage>
</organism>
<comment type="caution">
    <text evidence="1">The sequence shown here is derived from an EMBL/GenBank/DDBJ whole genome shotgun (WGS) entry which is preliminary data.</text>
</comment>
<proteinExistence type="predicted"/>
<gene>
    <name evidence="1" type="ORF">AJ79_00010</name>
</gene>
<dbReference type="EMBL" id="PDNB01000001">
    <property type="protein sequence ID" value="PGH18977.1"/>
    <property type="molecule type" value="Genomic_DNA"/>
</dbReference>
<sequence>MSIDVAIARFLDNNADAKAPRYNPLVTYQKMNTVEALYWHLPQMFWKHLLPLDRVFELDNNIPSDDFDWQGFFKGYAKLDDSVRAFANRKRIFNVNGVIRDEVYAITKEQKNYPGENKRIGVTRDVEHY</sequence>